<gene>
    <name evidence="2" type="ORF">AK812_SmicGene111</name>
</gene>
<dbReference type="SUPFAM" id="SSF56524">
    <property type="entry name" value="Oxidoreductase molybdopterin-binding domain"/>
    <property type="match status" value="1"/>
</dbReference>
<dbReference type="OrthoDB" id="10051395at2759"/>
<organism evidence="2 3">
    <name type="scientific">Symbiodinium microadriaticum</name>
    <name type="common">Dinoflagellate</name>
    <name type="synonym">Zooxanthella microadriatica</name>
    <dbReference type="NCBI Taxonomy" id="2951"/>
    <lineage>
        <taxon>Eukaryota</taxon>
        <taxon>Sar</taxon>
        <taxon>Alveolata</taxon>
        <taxon>Dinophyceae</taxon>
        <taxon>Suessiales</taxon>
        <taxon>Symbiodiniaceae</taxon>
        <taxon>Symbiodinium</taxon>
    </lineage>
</organism>
<dbReference type="InterPro" id="IPR000572">
    <property type="entry name" value="OxRdtase_Mopterin-bd_dom"/>
</dbReference>
<dbReference type="Pfam" id="PF00174">
    <property type="entry name" value="Oxidored_molyb"/>
    <property type="match status" value="1"/>
</dbReference>
<proteinExistence type="predicted"/>
<dbReference type="InterPro" id="IPR036374">
    <property type="entry name" value="OxRdtase_Mopterin-bd_sf"/>
</dbReference>
<dbReference type="Gene3D" id="3.90.420.10">
    <property type="entry name" value="Oxidoreductase, molybdopterin-binding domain"/>
    <property type="match status" value="1"/>
</dbReference>
<accession>A0A1Q9F7H6</accession>
<dbReference type="EMBL" id="LSRX01000001">
    <property type="protein sequence ID" value="OLQ15633.1"/>
    <property type="molecule type" value="Genomic_DNA"/>
</dbReference>
<name>A0A1Q9F7H6_SYMMI</name>
<sequence length="143" mass="16494">MLARLQLELSQQERFLFTAFFMEPFLALWCRNRLSWLGLTVAAQLSNLQRGRGNDKRRARVDADDTSPAILEQRHRPPTYETLVTFVGMDGFGYSMFWSRAMKDDVILAYSQDGEQLDAERGGPLRLVKDGQHAKWIETIIVE</sequence>
<comment type="caution">
    <text evidence="2">The sequence shown here is derived from an EMBL/GenBank/DDBJ whole genome shotgun (WGS) entry which is preliminary data.</text>
</comment>
<evidence type="ECO:0000259" key="1">
    <source>
        <dbReference type="Pfam" id="PF00174"/>
    </source>
</evidence>
<evidence type="ECO:0000313" key="3">
    <source>
        <dbReference type="Proteomes" id="UP000186817"/>
    </source>
</evidence>
<dbReference type="AlphaFoldDB" id="A0A1Q9F7H6"/>
<reference evidence="2 3" key="1">
    <citation type="submission" date="2016-02" db="EMBL/GenBank/DDBJ databases">
        <title>Genome analysis of coral dinoflagellate symbionts highlights evolutionary adaptations to a symbiotic lifestyle.</title>
        <authorList>
            <person name="Aranda M."/>
            <person name="Li Y."/>
            <person name="Liew Y.J."/>
            <person name="Baumgarten S."/>
            <person name="Simakov O."/>
            <person name="Wilson M."/>
            <person name="Piel J."/>
            <person name="Ashoor H."/>
            <person name="Bougouffa S."/>
            <person name="Bajic V.B."/>
            <person name="Ryu T."/>
            <person name="Ravasi T."/>
            <person name="Bayer T."/>
            <person name="Micklem G."/>
            <person name="Kim H."/>
            <person name="Bhak J."/>
            <person name="Lajeunesse T.C."/>
            <person name="Voolstra C.R."/>
        </authorList>
    </citation>
    <scope>NUCLEOTIDE SEQUENCE [LARGE SCALE GENOMIC DNA]</scope>
    <source>
        <strain evidence="2 3">CCMP2467</strain>
    </source>
</reference>
<evidence type="ECO:0000313" key="2">
    <source>
        <dbReference type="EMBL" id="OLQ15633.1"/>
    </source>
</evidence>
<feature type="domain" description="Oxidoreductase molybdopterin-binding" evidence="1">
    <location>
        <begin position="81"/>
        <end position="142"/>
    </location>
</feature>
<protein>
    <recommendedName>
        <fullName evidence="1">Oxidoreductase molybdopterin-binding domain-containing protein</fullName>
    </recommendedName>
</protein>
<dbReference type="Proteomes" id="UP000186817">
    <property type="component" value="Unassembled WGS sequence"/>
</dbReference>
<keyword evidence="3" id="KW-1185">Reference proteome</keyword>